<evidence type="ECO:0000313" key="3">
    <source>
        <dbReference type="Proteomes" id="UP000031843"/>
    </source>
</evidence>
<dbReference type="Proteomes" id="UP000031843">
    <property type="component" value="Chromosome main"/>
</dbReference>
<reference evidence="2 3" key="1">
    <citation type="journal article" date="2015" name="Genome Announc.">
        <title>Complete Genome Sequence of Cupriavidus basilensis 4G11, Isolated from the Oak Ridge Field Research Center Site.</title>
        <authorList>
            <person name="Ray J."/>
            <person name="Waters R.J."/>
            <person name="Skerker J.M."/>
            <person name="Kuehl J.V."/>
            <person name="Price M.N."/>
            <person name="Huang J."/>
            <person name="Chakraborty R."/>
            <person name="Arkin A.P."/>
            <person name="Deutschbauer A."/>
        </authorList>
    </citation>
    <scope>NUCLEOTIDE SEQUENCE [LARGE SCALE GENOMIC DNA]</scope>
    <source>
        <strain evidence="2">4G11</strain>
    </source>
</reference>
<dbReference type="Pfam" id="PF01979">
    <property type="entry name" value="Amidohydro_1"/>
    <property type="match status" value="1"/>
</dbReference>
<protein>
    <submittedName>
        <fullName evidence="2">Prolidase</fullName>
        <ecNumber evidence="2">3.4.13.9</ecNumber>
    </submittedName>
</protein>
<organism evidence="2 3">
    <name type="scientific">Cupriavidus basilensis</name>
    <dbReference type="NCBI Taxonomy" id="68895"/>
    <lineage>
        <taxon>Bacteria</taxon>
        <taxon>Pseudomonadati</taxon>
        <taxon>Pseudomonadota</taxon>
        <taxon>Betaproteobacteria</taxon>
        <taxon>Burkholderiales</taxon>
        <taxon>Burkholderiaceae</taxon>
        <taxon>Cupriavidus</taxon>
    </lineage>
</organism>
<dbReference type="InterPro" id="IPR032466">
    <property type="entry name" value="Metal_Hydrolase"/>
</dbReference>
<proteinExistence type="predicted"/>
<dbReference type="InterPro" id="IPR051781">
    <property type="entry name" value="Metallo-dep_Hydrolase"/>
</dbReference>
<dbReference type="SUPFAM" id="SSF51338">
    <property type="entry name" value="Composite domain of metallo-dependent hydrolases"/>
    <property type="match status" value="2"/>
</dbReference>
<dbReference type="EC" id="3.4.13.9" evidence="2"/>
<dbReference type="CDD" id="cd01299">
    <property type="entry name" value="Met_dep_hydrolase_A"/>
    <property type="match status" value="1"/>
</dbReference>
<keyword evidence="2" id="KW-0378">Hydrolase</keyword>
<gene>
    <name evidence="2" type="ORF">RR42_m3613</name>
</gene>
<dbReference type="Gene3D" id="2.30.40.10">
    <property type="entry name" value="Urease, subunit C, domain 1"/>
    <property type="match status" value="1"/>
</dbReference>
<evidence type="ECO:0000259" key="1">
    <source>
        <dbReference type="Pfam" id="PF01979"/>
    </source>
</evidence>
<keyword evidence="2" id="KW-0645">Protease</keyword>
<dbReference type="InterPro" id="IPR006680">
    <property type="entry name" value="Amidohydro-rel"/>
</dbReference>
<dbReference type="GO" id="GO:0102009">
    <property type="term" value="F:proline dipeptidase activity"/>
    <property type="evidence" value="ECO:0007669"/>
    <property type="project" value="UniProtKB-EC"/>
</dbReference>
<dbReference type="EMBL" id="CP010536">
    <property type="protein sequence ID" value="AJG20979.1"/>
    <property type="molecule type" value="Genomic_DNA"/>
</dbReference>
<dbReference type="GO" id="GO:0016810">
    <property type="term" value="F:hydrolase activity, acting on carbon-nitrogen (but not peptide) bonds"/>
    <property type="evidence" value="ECO:0007669"/>
    <property type="project" value="InterPro"/>
</dbReference>
<name>A0A0C4YG63_9BURK</name>
<evidence type="ECO:0000313" key="2">
    <source>
        <dbReference type="EMBL" id="AJG20979.1"/>
    </source>
</evidence>
<feature type="domain" description="Amidohydrolase-related" evidence="1">
    <location>
        <begin position="59"/>
        <end position="396"/>
    </location>
</feature>
<sequence>MTVPRMKQILLKGGNVLDPAHGSLLQRHDVLIEGERIADVSATPIHAPSAQVIDLCGKTVMPGLIDCHVHVLASLANLGLNAVQPNVLVALRAVPIMKAMLERGFTTVRDAGGADWGLSQAIETGLVPGPRIFPSGKALSQTGGHGDFRARADVLEPCSCAFRAGAIARVADGVDAVRLAVREEIQKGATQIKIMASGGVASPTDPIGNTQYSEDEIRAIVAEAEAAQTYVMAHAYTGRAIARAVRCGVRTIEHGNLVDRAAARVMREHGAFVVPTLVTYDALARDGARLGLPAESVAKIETVRQAGRDSLAIYADAGVPMGFGSDLLGEMHQDQSEEFRIRAELLGNLEAIRSATSIAAAILQREGELGTVRAGALADLIAVDGNPLADIGLLGGQGKHLAMVMQAGRLHRQPG</sequence>
<dbReference type="InterPro" id="IPR057744">
    <property type="entry name" value="OTAase-like"/>
</dbReference>
<accession>A0A0C4YG63</accession>
<dbReference type="SUPFAM" id="SSF51556">
    <property type="entry name" value="Metallo-dependent hydrolases"/>
    <property type="match status" value="1"/>
</dbReference>
<dbReference type="KEGG" id="cbw:RR42_m3613"/>
<dbReference type="Gene3D" id="3.20.20.140">
    <property type="entry name" value="Metal-dependent hydrolases"/>
    <property type="match status" value="1"/>
</dbReference>
<keyword evidence="2" id="KW-0224">Dipeptidase</keyword>
<keyword evidence="3" id="KW-1185">Reference proteome</keyword>
<dbReference type="STRING" id="68895.RR42_m3613"/>
<dbReference type="PANTHER" id="PTHR43135">
    <property type="entry name" value="ALPHA-D-RIBOSE 1-METHYLPHOSPHONATE 5-TRIPHOSPHATE DIPHOSPHATASE"/>
    <property type="match status" value="1"/>
</dbReference>
<dbReference type="AlphaFoldDB" id="A0A0C4YG63"/>
<dbReference type="PANTHER" id="PTHR43135:SF3">
    <property type="entry name" value="ALPHA-D-RIBOSE 1-METHYLPHOSPHONATE 5-TRIPHOSPHATE DIPHOSPHATASE"/>
    <property type="match status" value="1"/>
</dbReference>
<dbReference type="InterPro" id="IPR011059">
    <property type="entry name" value="Metal-dep_hydrolase_composite"/>
</dbReference>